<dbReference type="AlphaFoldDB" id="A0A9N8DBI5"/>
<keyword evidence="2" id="KW-1185">Reference proteome</keyword>
<organism evidence="1 2">
    <name type="scientific">Seminavis robusta</name>
    <dbReference type="NCBI Taxonomy" id="568900"/>
    <lineage>
        <taxon>Eukaryota</taxon>
        <taxon>Sar</taxon>
        <taxon>Stramenopiles</taxon>
        <taxon>Ochrophyta</taxon>
        <taxon>Bacillariophyta</taxon>
        <taxon>Bacillariophyceae</taxon>
        <taxon>Bacillariophycidae</taxon>
        <taxon>Naviculales</taxon>
        <taxon>Naviculaceae</taxon>
        <taxon>Seminavis</taxon>
    </lineage>
</organism>
<protein>
    <submittedName>
        <fullName evidence="1">Uncharacterized protein</fullName>
    </submittedName>
</protein>
<name>A0A9N8DBI5_9STRA</name>
<dbReference type="EMBL" id="CAICTM010000045">
    <property type="protein sequence ID" value="CAB9498765.1"/>
    <property type="molecule type" value="Genomic_DNA"/>
</dbReference>
<gene>
    <name evidence="1" type="ORF">SEMRO_45_G026871.1</name>
</gene>
<reference evidence="1" key="1">
    <citation type="submission" date="2020-06" db="EMBL/GenBank/DDBJ databases">
        <authorList>
            <consortium name="Plant Systems Biology data submission"/>
        </authorList>
    </citation>
    <scope>NUCLEOTIDE SEQUENCE</scope>
    <source>
        <strain evidence="1">D6</strain>
    </source>
</reference>
<proteinExistence type="predicted"/>
<evidence type="ECO:0000313" key="2">
    <source>
        <dbReference type="Proteomes" id="UP001153069"/>
    </source>
</evidence>
<sequence>MTMSLVKSASAWFTQRRRKFHCTTQRCFIPFLNLSIFAPVPDGTKSYRGSLWDADGALALFHQPRDSFCFPHDSSFRPSLPPLPHPPASLLPIHCPPSPCASPPQLPSSA</sequence>
<comment type="caution">
    <text evidence="1">The sequence shown here is derived from an EMBL/GenBank/DDBJ whole genome shotgun (WGS) entry which is preliminary data.</text>
</comment>
<dbReference type="Proteomes" id="UP001153069">
    <property type="component" value="Unassembled WGS sequence"/>
</dbReference>
<accession>A0A9N8DBI5</accession>
<evidence type="ECO:0000313" key="1">
    <source>
        <dbReference type="EMBL" id="CAB9498765.1"/>
    </source>
</evidence>